<evidence type="ECO:0000256" key="1">
    <source>
        <dbReference type="SAM" id="MobiDB-lite"/>
    </source>
</evidence>
<dbReference type="STRING" id="41875.K8EGN3"/>
<accession>K8EGN3</accession>
<dbReference type="InterPro" id="IPR018790">
    <property type="entry name" value="DUF2358"/>
</dbReference>
<dbReference type="GeneID" id="19015047"/>
<protein>
    <submittedName>
        <fullName evidence="2">Uncharacterized protein</fullName>
    </submittedName>
</protein>
<keyword evidence="3" id="KW-1185">Reference proteome</keyword>
<evidence type="ECO:0000313" key="2">
    <source>
        <dbReference type="EMBL" id="CCO17181.1"/>
    </source>
</evidence>
<dbReference type="PANTHER" id="PTHR31094">
    <property type="entry name" value="RIKEN CDNA 2310061I04 GENE"/>
    <property type="match status" value="1"/>
</dbReference>
<proteinExistence type="predicted"/>
<dbReference type="AlphaFoldDB" id="K8EGN3"/>
<feature type="region of interest" description="Disordered" evidence="1">
    <location>
        <begin position="264"/>
        <end position="298"/>
    </location>
</feature>
<dbReference type="RefSeq" id="XP_007512581.1">
    <property type="nucleotide sequence ID" value="XM_007512519.1"/>
</dbReference>
<dbReference type="Proteomes" id="UP000198341">
    <property type="component" value="Chromosome 6"/>
</dbReference>
<gene>
    <name evidence="2" type="ORF">Bathy06g00670</name>
</gene>
<feature type="compositionally biased region" description="Basic and acidic residues" evidence="1">
    <location>
        <begin position="215"/>
        <end position="228"/>
    </location>
</feature>
<dbReference type="eggNOG" id="ENOG502QQJ9">
    <property type="taxonomic scope" value="Eukaryota"/>
</dbReference>
<name>K8EGN3_9CHLO</name>
<dbReference type="Pfam" id="PF10184">
    <property type="entry name" value="DUF2358"/>
    <property type="match status" value="1"/>
</dbReference>
<feature type="compositionally biased region" description="Low complexity" evidence="1">
    <location>
        <begin position="267"/>
        <end position="288"/>
    </location>
</feature>
<organism evidence="2 3">
    <name type="scientific">Bathycoccus prasinos</name>
    <dbReference type="NCBI Taxonomy" id="41875"/>
    <lineage>
        <taxon>Eukaryota</taxon>
        <taxon>Viridiplantae</taxon>
        <taxon>Chlorophyta</taxon>
        <taxon>Mamiellophyceae</taxon>
        <taxon>Mamiellales</taxon>
        <taxon>Bathycoccaceae</taxon>
        <taxon>Bathycoccus</taxon>
    </lineage>
</organism>
<dbReference type="EMBL" id="FO082273">
    <property type="protein sequence ID" value="CCO17181.1"/>
    <property type="molecule type" value="Genomic_DNA"/>
</dbReference>
<dbReference type="PANTHER" id="PTHR31094:SF2">
    <property type="entry name" value="RIKEN CDNA 2310061I04 GENE"/>
    <property type="match status" value="1"/>
</dbReference>
<dbReference type="KEGG" id="bpg:Bathy06g00670"/>
<dbReference type="OrthoDB" id="44820at2759"/>
<sequence length="474" mass="52087">MESLCGVPVASSVVARLSPANNRRRKNNSSSESTTPTTRCLHRSNSHRTASCSFSSQNGSFQRRLSENKVNNFNESKLQYQQHRLSGGRRRKNSLKVYSSLPSFGSAQWLVEQGALSAVAAGAFLFRDRIKALVGGSNKSPNGQTKNFFGSGREDCPTCEGTGYATCACTKWSNDGEGCGTCNYTCRTICPSCRGGGKGVRATLDLKIDDEETDRENMRRQRERDTHSWKAWNNSSTKSSGAAAAMTTTMNPLTTPLICLPVVSAPESNESGGRRSASSSDNGDRSSNQNKKEPDDEFYAQSGEAIRTLREDYPFFLSKEPRFSIFREDVGLVDATCTFGRNRDPDSLIGGDGGYVMARGLNHYKRVFKVIRTIAAIIFSSCSVKVTRIWSPLSTTGKRTIRVRWSVRGHIRLGAAIGVDVAQFDGISEYKLDKAGYIYEHVITDLDWDVAQLRERVVAMMGAVNKAPSISGQF</sequence>
<reference evidence="2 3" key="1">
    <citation type="submission" date="2011-10" db="EMBL/GenBank/DDBJ databases">
        <authorList>
            <person name="Genoscope - CEA"/>
        </authorList>
    </citation>
    <scope>NUCLEOTIDE SEQUENCE [LARGE SCALE GENOMIC DNA]</scope>
    <source>
        <strain evidence="2 3">RCC 1105</strain>
    </source>
</reference>
<feature type="region of interest" description="Disordered" evidence="1">
    <location>
        <begin position="213"/>
        <end position="243"/>
    </location>
</feature>
<feature type="region of interest" description="Disordered" evidence="1">
    <location>
        <begin position="16"/>
        <end position="46"/>
    </location>
</feature>
<feature type="compositionally biased region" description="Low complexity" evidence="1">
    <location>
        <begin position="28"/>
        <end position="38"/>
    </location>
</feature>
<evidence type="ECO:0000313" key="3">
    <source>
        <dbReference type="Proteomes" id="UP000198341"/>
    </source>
</evidence>